<dbReference type="Proteomes" id="UP001249959">
    <property type="component" value="Unassembled WGS sequence"/>
</dbReference>
<evidence type="ECO:0000259" key="1">
    <source>
        <dbReference type="PROSITE" id="PS50042"/>
    </source>
</evidence>
<keyword evidence="3" id="KW-1185">Reference proteome</keyword>
<dbReference type="InterPro" id="IPR014710">
    <property type="entry name" value="RmlC-like_jellyroll"/>
</dbReference>
<dbReference type="InterPro" id="IPR000595">
    <property type="entry name" value="cNMP-bd_dom"/>
</dbReference>
<evidence type="ECO:0000313" key="2">
    <source>
        <dbReference type="EMBL" id="MDU0808060.1"/>
    </source>
</evidence>
<evidence type="ECO:0000313" key="3">
    <source>
        <dbReference type="Proteomes" id="UP001249959"/>
    </source>
</evidence>
<dbReference type="CDD" id="cd00038">
    <property type="entry name" value="CAP_ED"/>
    <property type="match status" value="1"/>
</dbReference>
<protein>
    <submittedName>
        <fullName evidence="2">Cyclic nucleotide-binding domain-containing protein</fullName>
    </submittedName>
</protein>
<dbReference type="PROSITE" id="PS50042">
    <property type="entry name" value="CNMP_BINDING_3"/>
    <property type="match status" value="1"/>
</dbReference>
<reference evidence="2 3" key="1">
    <citation type="submission" date="2023-09" db="EMBL/GenBank/DDBJ databases">
        <title>Aquirufa genomes.</title>
        <authorList>
            <person name="Pitt A."/>
        </authorList>
    </citation>
    <scope>NUCLEOTIDE SEQUENCE [LARGE SCALE GENOMIC DNA]</scope>
    <source>
        <strain evidence="2 3">LEOWEIH-7C</strain>
    </source>
</reference>
<name>A0ABU3TQD2_9BACT</name>
<dbReference type="Gene3D" id="2.60.120.10">
    <property type="entry name" value="Jelly Rolls"/>
    <property type="match status" value="1"/>
</dbReference>
<comment type="caution">
    <text evidence="2">The sequence shown here is derived from an EMBL/GenBank/DDBJ whole genome shotgun (WGS) entry which is preliminary data.</text>
</comment>
<proteinExistence type="predicted"/>
<dbReference type="Pfam" id="PF00027">
    <property type="entry name" value="cNMP_binding"/>
    <property type="match status" value="1"/>
</dbReference>
<sequence>MEQMLETGKKVLASGIEINYLADEFLFRQGQKAEFVFYLQCGSILLEWPNENKRLLINNKPIFIGIDEALQGGKYACTAMTTEKSEFLVFDRAYFSQLITEFDHAKDYIESMMLEFTSQLDLQTIKV</sequence>
<dbReference type="EMBL" id="JAVNWW010000001">
    <property type="protein sequence ID" value="MDU0808060.1"/>
    <property type="molecule type" value="Genomic_DNA"/>
</dbReference>
<feature type="domain" description="Cyclic nucleotide-binding" evidence="1">
    <location>
        <begin position="20"/>
        <end position="99"/>
    </location>
</feature>
<accession>A0ABU3TQD2</accession>
<organism evidence="2 3">
    <name type="scientific">Aquirufa regiilacus</name>
    <dbReference type="NCBI Taxonomy" id="3024868"/>
    <lineage>
        <taxon>Bacteria</taxon>
        <taxon>Pseudomonadati</taxon>
        <taxon>Bacteroidota</taxon>
        <taxon>Cytophagia</taxon>
        <taxon>Cytophagales</taxon>
        <taxon>Flectobacillaceae</taxon>
        <taxon>Aquirufa</taxon>
    </lineage>
</organism>
<dbReference type="SUPFAM" id="SSF51206">
    <property type="entry name" value="cAMP-binding domain-like"/>
    <property type="match status" value="1"/>
</dbReference>
<dbReference type="InterPro" id="IPR018490">
    <property type="entry name" value="cNMP-bd_dom_sf"/>
</dbReference>
<dbReference type="RefSeq" id="WP_315576306.1">
    <property type="nucleotide sequence ID" value="NZ_JARDXH010000004.1"/>
</dbReference>
<gene>
    <name evidence="2" type="ORF">PQG45_03305</name>
</gene>